<gene>
    <name evidence="1" type="ORF">QQF64_022042</name>
</gene>
<keyword evidence="2" id="KW-1185">Reference proteome</keyword>
<dbReference type="Proteomes" id="UP001558613">
    <property type="component" value="Unassembled WGS sequence"/>
</dbReference>
<evidence type="ECO:0008006" key="3">
    <source>
        <dbReference type="Google" id="ProtNLM"/>
    </source>
</evidence>
<organism evidence="1 2">
    <name type="scientific">Cirrhinus molitorella</name>
    <name type="common">mud carp</name>
    <dbReference type="NCBI Taxonomy" id="172907"/>
    <lineage>
        <taxon>Eukaryota</taxon>
        <taxon>Metazoa</taxon>
        <taxon>Chordata</taxon>
        <taxon>Craniata</taxon>
        <taxon>Vertebrata</taxon>
        <taxon>Euteleostomi</taxon>
        <taxon>Actinopterygii</taxon>
        <taxon>Neopterygii</taxon>
        <taxon>Teleostei</taxon>
        <taxon>Ostariophysi</taxon>
        <taxon>Cypriniformes</taxon>
        <taxon>Cyprinidae</taxon>
        <taxon>Labeoninae</taxon>
        <taxon>Labeonini</taxon>
        <taxon>Cirrhinus</taxon>
    </lineage>
</organism>
<protein>
    <recommendedName>
        <fullName evidence="3">Reverse transcriptase domain-containing protein</fullName>
    </recommendedName>
</protein>
<accession>A0ABR3LAJ5</accession>
<dbReference type="EMBL" id="JAYMGO010000024">
    <property type="protein sequence ID" value="KAL1248724.1"/>
    <property type="molecule type" value="Genomic_DNA"/>
</dbReference>
<reference evidence="1 2" key="1">
    <citation type="submission" date="2023-09" db="EMBL/GenBank/DDBJ databases">
        <authorList>
            <person name="Wang M."/>
        </authorList>
    </citation>
    <scope>NUCLEOTIDE SEQUENCE [LARGE SCALE GENOMIC DNA]</scope>
    <source>
        <strain evidence="1">GT-2023</strain>
        <tissue evidence="1">Liver</tissue>
    </source>
</reference>
<comment type="caution">
    <text evidence="1">The sequence shown here is derived from an EMBL/GenBank/DDBJ whole genome shotgun (WGS) entry which is preliminary data.</text>
</comment>
<evidence type="ECO:0000313" key="2">
    <source>
        <dbReference type="Proteomes" id="UP001558613"/>
    </source>
</evidence>
<name>A0ABR3LAJ5_9TELE</name>
<evidence type="ECO:0000313" key="1">
    <source>
        <dbReference type="EMBL" id="KAL1248724.1"/>
    </source>
</evidence>
<sequence>MPHKLVRTTLDRHHIPCKIKNLIMDYYVNLRLRVASGSIISNWHQLEKGIITGCTIPVIRFALTMNVLVKAAEVECRGPLSGTQQPPIRAFMDDLTVTTSLVPGCRW</sequence>
<proteinExistence type="predicted"/>